<name>A0ABP7ACL4_9ACTN</name>
<sequence>MTDLGHDAVFVEDAAALRPRLQLCARVLYPGLDEGFAQADRAVDQALARTYALGPDADRTVAAFRALLHPSWGRTRQRRAAGDRVQLRDVAAAGTGDLADDLAALGPTAQAVVVLALLGRLDQATIGRVIATSPDRAGSLFDDALEHLGRTDPDRGDPASLTRQLARLAGRVDPAATANAGIGDLARGRRLARGVRRRRALAGIAAATVVALLAGALVRTTTPSEVAQAPTPSATPTRSMSSGQNPWPSSRCTRTQLDCRTVTLNRWRSRMSQVIVEHLDRRRSYFSTMTWELRPDAASDSYWRGDGGALATGLSRGTGGGTEVYLQIATDEEFADGCGERIGKRCQVFTTMDGNNYRVAGTSVRTGGVEVQYYADADLIITVVASNTSEGKTLDVTAGDLIELVNDTRLQLPRR</sequence>
<evidence type="ECO:0000313" key="3">
    <source>
        <dbReference type="Proteomes" id="UP001501490"/>
    </source>
</evidence>
<reference evidence="3" key="1">
    <citation type="journal article" date="2019" name="Int. J. Syst. Evol. Microbiol.">
        <title>The Global Catalogue of Microorganisms (GCM) 10K type strain sequencing project: providing services to taxonomists for standard genome sequencing and annotation.</title>
        <authorList>
            <consortium name="The Broad Institute Genomics Platform"/>
            <consortium name="The Broad Institute Genome Sequencing Center for Infectious Disease"/>
            <person name="Wu L."/>
            <person name="Ma J."/>
        </authorList>
    </citation>
    <scope>NUCLEOTIDE SEQUENCE [LARGE SCALE GENOMIC DNA]</scope>
    <source>
        <strain evidence="3">JCM 16929</strain>
    </source>
</reference>
<proteinExistence type="predicted"/>
<evidence type="ECO:0000256" key="1">
    <source>
        <dbReference type="SAM" id="MobiDB-lite"/>
    </source>
</evidence>
<feature type="region of interest" description="Disordered" evidence="1">
    <location>
        <begin position="222"/>
        <end position="252"/>
    </location>
</feature>
<comment type="caution">
    <text evidence="2">The sequence shown here is derived from an EMBL/GenBank/DDBJ whole genome shotgun (WGS) entry which is preliminary data.</text>
</comment>
<keyword evidence="3" id="KW-1185">Reference proteome</keyword>
<dbReference type="RefSeq" id="WP_344806828.1">
    <property type="nucleotide sequence ID" value="NZ_BAABAB010000025.1"/>
</dbReference>
<protein>
    <recommendedName>
        <fullName evidence="4">DNA-directed RNA polymerase specialized sigma subunit, sigma24 family</fullName>
    </recommendedName>
</protein>
<accession>A0ABP7ACL4</accession>
<dbReference type="EMBL" id="BAABAB010000025">
    <property type="protein sequence ID" value="GAA3629336.1"/>
    <property type="molecule type" value="Genomic_DNA"/>
</dbReference>
<feature type="compositionally biased region" description="Polar residues" evidence="1">
    <location>
        <begin position="230"/>
        <end position="252"/>
    </location>
</feature>
<organism evidence="2 3">
    <name type="scientific">Microlunatus ginsengisoli</name>
    <dbReference type="NCBI Taxonomy" id="363863"/>
    <lineage>
        <taxon>Bacteria</taxon>
        <taxon>Bacillati</taxon>
        <taxon>Actinomycetota</taxon>
        <taxon>Actinomycetes</taxon>
        <taxon>Propionibacteriales</taxon>
        <taxon>Propionibacteriaceae</taxon>
        <taxon>Microlunatus</taxon>
    </lineage>
</organism>
<dbReference type="Proteomes" id="UP001501490">
    <property type="component" value="Unassembled WGS sequence"/>
</dbReference>
<evidence type="ECO:0000313" key="2">
    <source>
        <dbReference type="EMBL" id="GAA3629336.1"/>
    </source>
</evidence>
<gene>
    <name evidence="2" type="ORF">GCM10022236_34510</name>
</gene>
<evidence type="ECO:0008006" key="4">
    <source>
        <dbReference type="Google" id="ProtNLM"/>
    </source>
</evidence>